<evidence type="ECO:0000256" key="16">
    <source>
        <dbReference type="ARBA" id="ARBA00051245"/>
    </source>
</evidence>
<name>A0AA41QV03_9MICO</name>
<evidence type="ECO:0000259" key="19">
    <source>
        <dbReference type="Pfam" id="PF13614"/>
    </source>
</evidence>
<keyword evidence="21" id="KW-1185">Reference proteome</keyword>
<dbReference type="Proteomes" id="UP001165341">
    <property type="component" value="Unassembled WGS sequence"/>
</dbReference>
<protein>
    <recommendedName>
        <fullName evidence="5">non-specific protein-tyrosine kinase</fullName>
        <ecNumber evidence="5">2.7.10.2</ecNumber>
    </recommendedName>
</protein>
<evidence type="ECO:0000256" key="13">
    <source>
        <dbReference type="ARBA" id="ARBA00022989"/>
    </source>
</evidence>
<dbReference type="GO" id="GO:0005524">
    <property type="term" value="F:ATP binding"/>
    <property type="evidence" value="ECO:0007669"/>
    <property type="project" value="UniProtKB-KW"/>
</dbReference>
<dbReference type="GO" id="GO:0042802">
    <property type="term" value="F:identical protein binding"/>
    <property type="evidence" value="ECO:0007669"/>
    <property type="project" value="UniProtKB-ARBA"/>
</dbReference>
<dbReference type="InterPro" id="IPR005702">
    <property type="entry name" value="Wzc-like_C"/>
</dbReference>
<feature type="transmembrane region" description="Helical" evidence="17">
    <location>
        <begin position="174"/>
        <end position="195"/>
    </location>
</feature>
<keyword evidence="9 17" id="KW-0812">Transmembrane</keyword>
<evidence type="ECO:0000256" key="11">
    <source>
        <dbReference type="ARBA" id="ARBA00022777"/>
    </source>
</evidence>
<evidence type="ECO:0000256" key="4">
    <source>
        <dbReference type="ARBA" id="ARBA00008883"/>
    </source>
</evidence>
<dbReference type="RefSeq" id="WP_243011984.1">
    <property type="nucleotide sequence ID" value="NZ_JALGAR010000002.1"/>
</dbReference>
<organism evidence="20 21">
    <name type="scientific">Cryobacterium zhongshanensis</name>
    <dbReference type="NCBI Taxonomy" id="2928153"/>
    <lineage>
        <taxon>Bacteria</taxon>
        <taxon>Bacillati</taxon>
        <taxon>Actinomycetota</taxon>
        <taxon>Actinomycetes</taxon>
        <taxon>Micrococcales</taxon>
        <taxon>Microbacteriaceae</taxon>
        <taxon>Cryobacterium</taxon>
    </lineage>
</organism>
<dbReference type="Pfam" id="PF13614">
    <property type="entry name" value="AAA_31"/>
    <property type="match status" value="1"/>
</dbReference>
<keyword evidence="12" id="KW-0067">ATP-binding</keyword>
<evidence type="ECO:0000256" key="8">
    <source>
        <dbReference type="ARBA" id="ARBA00022679"/>
    </source>
</evidence>
<comment type="subcellular location">
    <subcellularLocation>
        <location evidence="1">Cell inner membrane</location>
        <topology evidence="1">Multi-pass membrane protein</topology>
    </subcellularLocation>
</comment>
<feature type="transmembrane region" description="Helical" evidence="17">
    <location>
        <begin position="75"/>
        <end position="95"/>
    </location>
</feature>
<dbReference type="AlphaFoldDB" id="A0AA41QV03"/>
<dbReference type="InterPro" id="IPR025669">
    <property type="entry name" value="AAA_dom"/>
</dbReference>
<dbReference type="InterPro" id="IPR003856">
    <property type="entry name" value="LPS_length_determ_N"/>
</dbReference>
<accession>A0AA41QV03</accession>
<evidence type="ECO:0000256" key="17">
    <source>
        <dbReference type="SAM" id="Phobius"/>
    </source>
</evidence>
<dbReference type="InterPro" id="IPR050445">
    <property type="entry name" value="Bact_polysacc_biosynth/exp"/>
</dbReference>
<evidence type="ECO:0000256" key="12">
    <source>
        <dbReference type="ARBA" id="ARBA00022840"/>
    </source>
</evidence>
<feature type="domain" description="Polysaccharide chain length determinant N-terminal" evidence="18">
    <location>
        <begin position="2"/>
        <end position="82"/>
    </location>
</feature>
<evidence type="ECO:0000259" key="18">
    <source>
        <dbReference type="Pfam" id="PF02706"/>
    </source>
</evidence>
<dbReference type="Pfam" id="PF02706">
    <property type="entry name" value="Wzz"/>
    <property type="match status" value="1"/>
</dbReference>
<dbReference type="FunFam" id="3.40.50.300:FF:000527">
    <property type="entry name" value="Tyrosine-protein kinase etk"/>
    <property type="match status" value="1"/>
</dbReference>
<gene>
    <name evidence="20" type="ORF">MQH31_10450</name>
</gene>
<evidence type="ECO:0000256" key="3">
    <source>
        <dbReference type="ARBA" id="ARBA00007316"/>
    </source>
</evidence>
<keyword evidence="6" id="KW-1003">Cell membrane</keyword>
<comment type="catalytic activity">
    <reaction evidence="16">
        <text>L-tyrosyl-[protein] + ATP = O-phospho-L-tyrosyl-[protein] + ADP + H(+)</text>
        <dbReference type="Rhea" id="RHEA:10596"/>
        <dbReference type="Rhea" id="RHEA-COMP:10136"/>
        <dbReference type="Rhea" id="RHEA-COMP:20101"/>
        <dbReference type="ChEBI" id="CHEBI:15378"/>
        <dbReference type="ChEBI" id="CHEBI:30616"/>
        <dbReference type="ChEBI" id="CHEBI:46858"/>
        <dbReference type="ChEBI" id="CHEBI:61978"/>
        <dbReference type="ChEBI" id="CHEBI:456216"/>
        <dbReference type="EC" id="2.7.10.2"/>
    </reaction>
</comment>
<dbReference type="Gene3D" id="3.40.50.300">
    <property type="entry name" value="P-loop containing nucleotide triphosphate hydrolases"/>
    <property type="match status" value="1"/>
</dbReference>
<evidence type="ECO:0000256" key="1">
    <source>
        <dbReference type="ARBA" id="ARBA00004429"/>
    </source>
</evidence>
<comment type="similarity">
    <text evidence="2">Belongs to the CpsC/CapA family.</text>
</comment>
<evidence type="ECO:0000256" key="6">
    <source>
        <dbReference type="ARBA" id="ARBA00022475"/>
    </source>
</evidence>
<feature type="domain" description="AAA" evidence="19">
    <location>
        <begin position="275"/>
        <end position="394"/>
    </location>
</feature>
<keyword evidence="8 20" id="KW-0808">Transferase</keyword>
<evidence type="ECO:0000256" key="7">
    <source>
        <dbReference type="ARBA" id="ARBA00022519"/>
    </source>
</evidence>
<proteinExistence type="inferred from homology"/>
<evidence type="ECO:0000256" key="2">
    <source>
        <dbReference type="ARBA" id="ARBA00006683"/>
    </source>
</evidence>
<comment type="similarity">
    <text evidence="3">Belongs to the CpsD/CapB family.</text>
</comment>
<keyword evidence="7" id="KW-0997">Cell inner membrane</keyword>
<keyword evidence="14 17" id="KW-0472">Membrane</keyword>
<evidence type="ECO:0000313" key="21">
    <source>
        <dbReference type="Proteomes" id="UP001165341"/>
    </source>
</evidence>
<keyword evidence="11" id="KW-0418">Kinase</keyword>
<keyword evidence="10" id="KW-0547">Nucleotide-binding</keyword>
<dbReference type="NCBIfam" id="TIGR01007">
    <property type="entry name" value="eps_fam"/>
    <property type="match status" value="1"/>
</dbReference>
<dbReference type="GO" id="GO:0005886">
    <property type="term" value="C:plasma membrane"/>
    <property type="evidence" value="ECO:0007669"/>
    <property type="project" value="UniProtKB-SubCell"/>
</dbReference>
<dbReference type="EMBL" id="JALGAR010000002">
    <property type="protein sequence ID" value="MCI4658226.1"/>
    <property type="molecule type" value="Genomic_DNA"/>
</dbReference>
<dbReference type="CDD" id="cd05387">
    <property type="entry name" value="BY-kinase"/>
    <property type="match status" value="1"/>
</dbReference>
<evidence type="ECO:0000256" key="9">
    <source>
        <dbReference type="ARBA" id="ARBA00022692"/>
    </source>
</evidence>
<dbReference type="InterPro" id="IPR027417">
    <property type="entry name" value="P-loop_NTPase"/>
</dbReference>
<feature type="transmembrane region" description="Helical" evidence="17">
    <location>
        <begin position="14"/>
        <end position="34"/>
    </location>
</feature>
<dbReference type="GO" id="GO:0004715">
    <property type="term" value="F:non-membrane spanning protein tyrosine kinase activity"/>
    <property type="evidence" value="ECO:0007669"/>
    <property type="project" value="UniProtKB-EC"/>
</dbReference>
<dbReference type="SUPFAM" id="SSF52540">
    <property type="entry name" value="P-loop containing nucleoside triphosphate hydrolases"/>
    <property type="match status" value="1"/>
</dbReference>
<sequence>MELRDYIRILHKSWVMILVFVLVAVAAAATYSLMQTPKFSASAKVFVSTQSTGTAQDLAQGNSFSVQRVKTYSDLVAAPIVLLPVIGTLGLGITADDLAKQVTASAPLDTSIIEIAVSDTDPVRAADIANAISISLAAVVQTIETPNITGAVSPVKLTRAQEATVPSVPVSPNVPLNIALGLLVGLALGVGVAVLRETLDTRIRNERDVEQVTDIPILGGIVFDAKAQDRPLIVHVDPRSPRAESFRTLRTNLQFLDVGRTDRSFVITSSIESEGKSTTGANLAIALADSGARVLLVDADLRRPKIADYMGIDGTVGLTDLLVGRADLADIIQPWGRSKLFVLPAGQVPPNPSELLGSARMTYFIGEFNKNFDIVIFDAPPLLPVTDAAILAKSVGGALVVVAAGRVHKNQLTGAIAALGNVGASVSGLVLTMLPTSGADASGYSRYGYGYGYGADDADTLEATPRNGVRKTKVRN</sequence>
<dbReference type="EC" id="2.7.10.2" evidence="5"/>
<comment type="similarity">
    <text evidence="4">Belongs to the etk/wzc family.</text>
</comment>
<evidence type="ECO:0000313" key="20">
    <source>
        <dbReference type="EMBL" id="MCI4658226.1"/>
    </source>
</evidence>
<evidence type="ECO:0000256" key="10">
    <source>
        <dbReference type="ARBA" id="ARBA00022741"/>
    </source>
</evidence>
<evidence type="ECO:0000256" key="15">
    <source>
        <dbReference type="ARBA" id="ARBA00023137"/>
    </source>
</evidence>
<comment type="caution">
    <text evidence="20">The sequence shown here is derived from an EMBL/GenBank/DDBJ whole genome shotgun (WGS) entry which is preliminary data.</text>
</comment>
<dbReference type="PANTHER" id="PTHR32309:SF13">
    <property type="entry name" value="FERRIC ENTEROBACTIN TRANSPORT PROTEIN FEPE"/>
    <property type="match status" value="1"/>
</dbReference>
<keyword evidence="13 17" id="KW-1133">Transmembrane helix</keyword>
<evidence type="ECO:0000256" key="14">
    <source>
        <dbReference type="ARBA" id="ARBA00023136"/>
    </source>
</evidence>
<keyword evidence="15" id="KW-0829">Tyrosine-protein kinase</keyword>
<reference evidence="20" key="1">
    <citation type="submission" date="2022-03" db="EMBL/GenBank/DDBJ databases">
        <title>Cryobacterium sp. nov. strain ZS14-85, isolated from Antarctic soil.</title>
        <authorList>
            <person name="Li J."/>
            <person name="Niu G."/>
        </authorList>
    </citation>
    <scope>NUCLEOTIDE SEQUENCE</scope>
    <source>
        <strain evidence="20">ZS14-85</strain>
    </source>
</reference>
<dbReference type="PANTHER" id="PTHR32309">
    <property type="entry name" value="TYROSINE-PROTEIN KINASE"/>
    <property type="match status" value="1"/>
</dbReference>
<evidence type="ECO:0000256" key="5">
    <source>
        <dbReference type="ARBA" id="ARBA00011903"/>
    </source>
</evidence>